<reference evidence="2" key="1">
    <citation type="submission" date="2020-10" db="EMBL/GenBank/DDBJ databases">
        <authorList>
            <person name="Gilroy R."/>
        </authorList>
    </citation>
    <scope>NUCLEOTIDE SEQUENCE</scope>
    <source>
        <strain evidence="2">CHK191-8634</strain>
    </source>
</reference>
<evidence type="ECO:0000313" key="3">
    <source>
        <dbReference type="Proteomes" id="UP000824073"/>
    </source>
</evidence>
<dbReference type="SMART" id="SM00257">
    <property type="entry name" value="LysM"/>
    <property type="match status" value="1"/>
</dbReference>
<evidence type="ECO:0000313" key="2">
    <source>
        <dbReference type="EMBL" id="HIU43661.1"/>
    </source>
</evidence>
<gene>
    <name evidence="2" type="ORF">IAB67_05110</name>
</gene>
<dbReference type="Pfam" id="PF12673">
    <property type="entry name" value="SipL"/>
    <property type="match status" value="1"/>
</dbReference>
<dbReference type="PROSITE" id="PS51782">
    <property type="entry name" value="LYSM"/>
    <property type="match status" value="1"/>
</dbReference>
<dbReference type="CDD" id="cd00118">
    <property type="entry name" value="LysM"/>
    <property type="match status" value="1"/>
</dbReference>
<dbReference type="InterPro" id="IPR018392">
    <property type="entry name" value="LysM"/>
</dbReference>
<reference evidence="2" key="2">
    <citation type="journal article" date="2021" name="PeerJ">
        <title>Extensive microbial diversity within the chicken gut microbiome revealed by metagenomics and culture.</title>
        <authorList>
            <person name="Gilroy R."/>
            <person name="Ravi A."/>
            <person name="Getino M."/>
            <person name="Pursley I."/>
            <person name="Horton D.L."/>
            <person name="Alikhan N.F."/>
            <person name="Baker D."/>
            <person name="Gharbi K."/>
            <person name="Hall N."/>
            <person name="Watson M."/>
            <person name="Adriaenssens E.M."/>
            <person name="Foster-Nyarko E."/>
            <person name="Jarju S."/>
            <person name="Secka A."/>
            <person name="Antonio M."/>
            <person name="Oren A."/>
            <person name="Chaudhuri R.R."/>
            <person name="La Ragione R."/>
            <person name="Hildebrand F."/>
            <person name="Pallen M.J."/>
        </authorList>
    </citation>
    <scope>NUCLEOTIDE SEQUENCE</scope>
    <source>
        <strain evidence="2">CHK191-8634</strain>
    </source>
</reference>
<organism evidence="2 3">
    <name type="scientific">Candidatus Ventrousia excrementavium</name>
    <dbReference type="NCBI Taxonomy" id="2840961"/>
    <lineage>
        <taxon>Bacteria</taxon>
        <taxon>Bacillati</taxon>
        <taxon>Bacillota</taxon>
        <taxon>Clostridia</taxon>
        <taxon>Eubacteriales</taxon>
        <taxon>Clostridiaceae</taxon>
        <taxon>Clostridiaceae incertae sedis</taxon>
        <taxon>Candidatus Ventrousia</taxon>
    </lineage>
</organism>
<dbReference type="InterPro" id="IPR024300">
    <property type="entry name" value="SipL_SPOCS_dom"/>
</dbReference>
<dbReference type="AlphaFoldDB" id="A0A9D1LLL2"/>
<accession>A0A9D1LLL2</accession>
<feature type="domain" description="LysM" evidence="1">
    <location>
        <begin position="458"/>
        <end position="505"/>
    </location>
</feature>
<dbReference type="Pfam" id="PF01476">
    <property type="entry name" value="LysM"/>
    <property type="match status" value="1"/>
</dbReference>
<dbReference type="Proteomes" id="UP000824073">
    <property type="component" value="Unassembled WGS sequence"/>
</dbReference>
<name>A0A9D1LLL2_9CLOT</name>
<dbReference type="EMBL" id="DVMR01000042">
    <property type="protein sequence ID" value="HIU43661.1"/>
    <property type="molecule type" value="Genomic_DNA"/>
</dbReference>
<comment type="caution">
    <text evidence="2">The sequence shown here is derived from an EMBL/GenBank/DDBJ whole genome shotgun (WGS) entry which is preliminary data.</text>
</comment>
<protein>
    <submittedName>
        <fullName evidence="2">DUF3794 domain-containing protein</fullName>
    </submittedName>
</protein>
<sequence length="509" mass="55847">MELLKNKVNQYTLVSDGVYGQEETLETIVPDVNPDVLRIICASSDICVKEKSLQTGKVRATGEVRSRIFYTAEGDSTIWQVEGVTPFSCTADVPEAGPDDTLIAFCEVVNAQASLVNPRKLSVRTRYCLHAQVYRQDTVEFVEGVECAAEDGVNTLVQTVQPLTLVGLHERRLAINEEIRITGGNVLPTDRLYRSGVTWVTEDQKVLTNKIMLRGSACVRAVILSEKDGSLSQHVYNLPFAQIIESDNTDAGDEVTVSYLLIQKEIRLTAGADGAAVLQCSLAASAQTFVSRRVSVNVLTDLYSTAHNCELETAEVVARTGDERQNMTALISETVQADYPAVRVVDVAAACEYRRPTPGDTSAVGWVCFQVMYETTTGGLCCLNRKIEVEVQLDKAFAKGTRLHMECNDPQATVVDEGSLCLTGKAVFTCVSPVEQNCRQVKGCRINKQSCKTRPRRGTLILRSYDGHDTIWQIAKKYNTTSADILAANKITGESELDAGRLIIIPFSR</sequence>
<proteinExistence type="predicted"/>
<dbReference type="InterPro" id="IPR036779">
    <property type="entry name" value="LysM_dom_sf"/>
</dbReference>
<dbReference type="Gene3D" id="3.10.350.10">
    <property type="entry name" value="LysM domain"/>
    <property type="match status" value="1"/>
</dbReference>
<evidence type="ECO:0000259" key="1">
    <source>
        <dbReference type="PROSITE" id="PS51782"/>
    </source>
</evidence>
<dbReference type="SUPFAM" id="SSF54106">
    <property type="entry name" value="LysM domain"/>
    <property type="match status" value="1"/>
</dbReference>